<proteinExistence type="predicted"/>
<dbReference type="RefSeq" id="WP_114616070.1">
    <property type="nucleotide sequence ID" value="NZ_PPTO01000014.1"/>
</dbReference>
<gene>
    <name evidence="1" type="ORF">C1881_08335</name>
</gene>
<dbReference type="EMBL" id="PPTO01000014">
    <property type="protein sequence ID" value="RDB56528.1"/>
    <property type="molecule type" value="Genomic_DNA"/>
</dbReference>
<reference evidence="1 2" key="1">
    <citation type="journal article" date="2018" name="Elife">
        <title>Discovery and characterization of a prevalent human gut bacterial enzyme sufficient for the inactivation of a family of plant toxins.</title>
        <authorList>
            <person name="Koppel N."/>
            <person name="Bisanz J.E."/>
            <person name="Pandelia M.E."/>
            <person name="Turnbaugh P.J."/>
            <person name="Balskus E.P."/>
        </authorList>
    </citation>
    <scope>NUCLEOTIDE SEQUENCE [LARGE SCALE GENOMIC DNA]</scope>
    <source>
        <strain evidence="1 2">OB21 GAM31</strain>
    </source>
</reference>
<dbReference type="AlphaFoldDB" id="A0A369LEU4"/>
<protein>
    <recommendedName>
        <fullName evidence="3">SEC-C motif-containing protein</fullName>
    </recommendedName>
</protein>
<evidence type="ECO:0008006" key="3">
    <source>
        <dbReference type="Google" id="ProtNLM"/>
    </source>
</evidence>
<evidence type="ECO:0000313" key="2">
    <source>
        <dbReference type="Proteomes" id="UP000253975"/>
    </source>
</evidence>
<accession>A0A369LEU4</accession>
<sequence>MTGASLEPLFAELFASYGDLECTSREDGRTVITGPYALDASYDGIRLAEDFDLQLTIPANYPKSLPRARELSGIIVPSYEHLFVGGDLCLGVQGELLIAQLKDPSLVRLYDGPVRSYLYSYLFHERYGRYPFGDRAHGTKGILQFYSEFFGETDPIRTWRLLMSTCTEEYRGHLPCPCGSGIAGRKCHGDAVLRLKRSGAISGAKDDLKETLREFSRARAESEKRRLAFKEAGIDLNVPDPIDVFFRQLLA</sequence>
<comment type="caution">
    <text evidence="1">The sequence shown here is derived from an EMBL/GenBank/DDBJ whole genome shotgun (WGS) entry which is preliminary data.</text>
</comment>
<name>A0A369LEU4_9ACTN</name>
<evidence type="ECO:0000313" key="1">
    <source>
        <dbReference type="EMBL" id="RDB56528.1"/>
    </source>
</evidence>
<dbReference type="Proteomes" id="UP000253975">
    <property type="component" value="Unassembled WGS sequence"/>
</dbReference>
<organism evidence="1 2">
    <name type="scientific">Slackia isoflavoniconvertens</name>
    <dbReference type="NCBI Taxonomy" id="572010"/>
    <lineage>
        <taxon>Bacteria</taxon>
        <taxon>Bacillati</taxon>
        <taxon>Actinomycetota</taxon>
        <taxon>Coriobacteriia</taxon>
        <taxon>Eggerthellales</taxon>
        <taxon>Eggerthellaceae</taxon>
        <taxon>Slackia</taxon>
    </lineage>
</organism>